<feature type="compositionally biased region" description="Polar residues" evidence="1">
    <location>
        <begin position="83"/>
        <end position="100"/>
    </location>
</feature>
<keyword evidence="2" id="KW-0732">Signal</keyword>
<dbReference type="GeneID" id="68290053"/>
<feature type="compositionally biased region" description="Polar residues" evidence="1">
    <location>
        <begin position="220"/>
        <end position="229"/>
    </location>
</feature>
<gene>
    <name evidence="4" type="ORF">CKM354_000447800</name>
</gene>
<protein>
    <recommendedName>
        <fullName evidence="3">DUF7888 domain-containing protein</fullName>
    </recommendedName>
</protein>
<organism evidence="4 5">
    <name type="scientific">Cercospora kikuchii</name>
    <dbReference type="NCBI Taxonomy" id="84275"/>
    <lineage>
        <taxon>Eukaryota</taxon>
        <taxon>Fungi</taxon>
        <taxon>Dikarya</taxon>
        <taxon>Ascomycota</taxon>
        <taxon>Pezizomycotina</taxon>
        <taxon>Dothideomycetes</taxon>
        <taxon>Dothideomycetidae</taxon>
        <taxon>Mycosphaerellales</taxon>
        <taxon>Mycosphaerellaceae</taxon>
        <taxon>Cercospora</taxon>
    </lineage>
</organism>
<sequence>MHLSKACVLSILALSASAMAVPMSMDEVPRLAPEDVSPKDTVSSKQAVSQENAVSQDNKASLDAVPPDTASQDATSEDAASQVGGSQDATSQDEGSQHGMSQEHADSQKHAVSSKHAAPPKHEKLQGHEKASKDAAPKGATTPKNTGAPKKVPSTNNAANVKNAAGSKAGAAPKHTVPQEQANSEKHGKGGSQKHDSAPKHANPQKQAAPPKEGNHPTHAASTESNNHPASRGLVERSVDNTLEKRFSPIAIILIKVIGGQLLAGAAKAGVDAAKASLEPEGSKYKDFGEARRAFTPEMAKDLWIKKNDPKVRGIACFNGPYEWAPGSQYDGPANIEFKWDVGYNVDFDCFEMFAGSTVTNKGDGGYENVAFYGVCDYNYGTYKC</sequence>
<evidence type="ECO:0000313" key="5">
    <source>
        <dbReference type="Proteomes" id="UP000825890"/>
    </source>
</evidence>
<feature type="signal peptide" evidence="2">
    <location>
        <begin position="1"/>
        <end position="20"/>
    </location>
</feature>
<accession>A0A9P3FBI8</accession>
<feature type="region of interest" description="Disordered" evidence="1">
    <location>
        <begin position="30"/>
        <end position="233"/>
    </location>
</feature>
<dbReference type="AlphaFoldDB" id="A0A9P3FBI8"/>
<name>A0A9P3FBI8_9PEZI</name>
<dbReference type="Pfam" id="PF25411">
    <property type="entry name" value="DUF7888"/>
    <property type="match status" value="1"/>
</dbReference>
<feature type="domain" description="DUF7888" evidence="3">
    <location>
        <begin position="255"/>
        <end position="379"/>
    </location>
</feature>
<dbReference type="InterPro" id="IPR057210">
    <property type="entry name" value="DUF7888"/>
</dbReference>
<feature type="compositionally biased region" description="Polar residues" evidence="1">
    <location>
        <begin position="40"/>
        <end position="59"/>
    </location>
</feature>
<keyword evidence="5" id="KW-1185">Reference proteome</keyword>
<dbReference type="Proteomes" id="UP000825890">
    <property type="component" value="Unassembled WGS sequence"/>
</dbReference>
<evidence type="ECO:0000256" key="1">
    <source>
        <dbReference type="SAM" id="MobiDB-lite"/>
    </source>
</evidence>
<evidence type="ECO:0000259" key="3">
    <source>
        <dbReference type="Pfam" id="PF25411"/>
    </source>
</evidence>
<evidence type="ECO:0000313" key="4">
    <source>
        <dbReference type="EMBL" id="GIZ41163.1"/>
    </source>
</evidence>
<dbReference type="EMBL" id="BOLY01000003">
    <property type="protein sequence ID" value="GIZ41163.1"/>
    <property type="molecule type" value="Genomic_DNA"/>
</dbReference>
<proteinExistence type="predicted"/>
<dbReference type="RefSeq" id="XP_044655650.1">
    <property type="nucleotide sequence ID" value="XM_044799715.1"/>
</dbReference>
<comment type="caution">
    <text evidence="4">The sequence shown here is derived from an EMBL/GenBank/DDBJ whole genome shotgun (WGS) entry which is preliminary data.</text>
</comment>
<feature type="compositionally biased region" description="Basic and acidic residues" evidence="1">
    <location>
        <begin position="120"/>
        <end position="136"/>
    </location>
</feature>
<evidence type="ECO:0000256" key="2">
    <source>
        <dbReference type="SAM" id="SignalP"/>
    </source>
</evidence>
<feature type="compositionally biased region" description="Basic and acidic residues" evidence="1">
    <location>
        <begin position="183"/>
        <end position="199"/>
    </location>
</feature>
<feature type="chain" id="PRO_5040499020" description="DUF7888 domain-containing protein" evidence="2">
    <location>
        <begin position="21"/>
        <end position="385"/>
    </location>
</feature>
<reference evidence="4 5" key="1">
    <citation type="submission" date="2021-01" db="EMBL/GenBank/DDBJ databases">
        <title>Cercospora kikuchii MAFF 305040 whole genome shotgun sequence.</title>
        <authorList>
            <person name="Kashiwa T."/>
            <person name="Suzuki T."/>
        </authorList>
    </citation>
    <scope>NUCLEOTIDE SEQUENCE [LARGE SCALE GENOMIC DNA]</scope>
    <source>
        <strain evidence="4 5">MAFF 305040</strain>
    </source>
</reference>